<comment type="caution">
    <text evidence="5">The sequence shown here is derived from an EMBL/GenBank/DDBJ whole genome shotgun (WGS) entry which is preliminary data.</text>
</comment>
<dbReference type="GO" id="GO:0006412">
    <property type="term" value="P:translation"/>
    <property type="evidence" value="ECO:0007669"/>
    <property type="project" value="InterPro"/>
</dbReference>
<dbReference type="NCBIfam" id="TIGR04336">
    <property type="entry name" value="AmmeMemoSam_B"/>
    <property type="match status" value="1"/>
</dbReference>
<evidence type="ECO:0000256" key="2">
    <source>
        <dbReference type="ARBA" id="ARBA00008431"/>
    </source>
</evidence>
<organism evidence="5 6">
    <name type="scientific">Hermanssonia centrifuga</name>
    <dbReference type="NCBI Taxonomy" id="98765"/>
    <lineage>
        <taxon>Eukaryota</taxon>
        <taxon>Fungi</taxon>
        <taxon>Dikarya</taxon>
        <taxon>Basidiomycota</taxon>
        <taxon>Agaricomycotina</taxon>
        <taxon>Agaricomycetes</taxon>
        <taxon>Polyporales</taxon>
        <taxon>Meruliaceae</taxon>
        <taxon>Hermanssonia</taxon>
    </lineage>
</organism>
<dbReference type="Gene3D" id="3.40.830.10">
    <property type="entry name" value="LigB-like"/>
    <property type="match status" value="1"/>
</dbReference>
<accession>A0A4S4KVJ7</accession>
<name>A0A4S4KVJ7_9APHY</name>
<dbReference type="Pfam" id="PF01875">
    <property type="entry name" value="Memo"/>
    <property type="match status" value="1"/>
</dbReference>
<dbReference type="GO" id="GO:0005840">
    <property type="term" value="C:ribosome"/>
    <property type="evidence" value="ECO:0007669"/>
    <property type="project" value="UniProtKB-KW"/>
</dbReference>
<gene>
    <name evidence="5" type="ORF">EW026_g29</name>
</gene>
<dbReference type="Pfam" id="PF01655">
    <property type="entry name" value="Ribosomal_L32e"/>
    <property type="match status" value="1"/>
</dbReference>
<proteinExistence type="inferred from homology"/>
<comment type="similarity">
    <text evidence="1">Belongs to the MEMO1 family.</text>
</comment>
<dbReference type="Proteomes" id="UP000309038">
    <property type="component" value="Unassembled WGS sequence"/>
</dbReference>
<dbReference type="GO" id="GO:0003735">
    <property type="term" value="F:structural constituent of ribosome"/>
    <property type="evidence" value="ECO:0007669"/>
    <property type="project" value="InterPro"/>
</dbReference>
<dbReference type="AlphaFoldDB" id="A0A4S4KVJ7"/>
<dbReference type="CDD" id="cd07361">
    <property type="entry name" value="MEMO_like"/>
    <property type="match status" value="1"/>
</dbReference>
<dbReference type="EMBL" id="SGPJ01000001">
    <property type="protein sequence ID" value="THH02826.1"/>
    <property type="molecule type" value="Genomic_DNA"/>
</dbReference>
<keyword evidence="3" id="KW-0689">Ribosomal protein</keyword>
<dbReference type="CDD" id="cd00513">
    <property type="entry name" value="Ribosomal_L32_L32e"/>
    <property type="match status" value="1"/>
</dbReference>
<keyword evidence="6" id="KW-1185">Reference proteome</keyword>
<dbReference type="InterPro" id="IPR036351">
    <property type="entry name" value="Ribosomal_eL32_sf"/>
</dbReference>
<dbReference type="HAMAP" id="MF_00055">
    <property type="entry name" value="MEMO1"/>
    <property type="match status" value="1"/>
</dbReference>
<evidence type="ECO:0008006" key="7">
    <source>
        <dbReference type="Google" id="ProtNLM"/>
    </source>
</evidence>
<protein>
    <recommendedName>
        <fullName evidence="7">Protein MEMO1</fullName>
    </recommendedName>
</protein>
<dbReference type="SMART" id="SM01393">
    <property type="entry name" value="Ribosomal_L32e"/>
    <property type="match status" value="1"/>
</dbReference>
<dbReference type="PANTHER" id="PTHR11060">
    <property type="entry name" value="PROTEIN MEMO1"/>
    <property type="match status" value="1"/>
</dbReference>
<evidence type="ECO:0000256" key="1">
    <source>
        <dbReference type="ARBA" id="ARBA00006315"/>
    </source>
</evidence>
<dbReference type="InterPro" id="IPR001515">
    <property type="entry name" value="Ribosomal_eL32"/>
</dbReference>
<evidence type="ECO:0000256" key="4">
    <source>
        <dbReference type="ARBA" id="ARBA00023274"/>
    </source>
</evidence>
<dbReference type="GO" id="GO:1990904">
    <property type="term" value="C:ribonucleoprotein complex"/>
    <property type="evidence" value="ECO:0007669"/>
    <property type="project" value="UniProtKB-KW"/>
</dbReference>
<evidence type="ECO:0000313" key="6">
    <source>
        <dbReference type="Proteomes" id="UP000309038"/>
    </source>
</evidence>
<comment type="similarity">
    <text evidence="2">Belongs to the eukaryotic ribosomal protein eL32 family.</text>
</comment>
<dbReference type="SUPFAM" id="SSF52042">
    <property type="entry name" value="Ribosomal protein L32e"/>
    <property type="match status" value="1"/>
</dbReference>
<reference evidence="5 6" key="1">
    <citation type="submission" date="2019-02" db="EMBL/GenBank/DDBJ databases">
        <title>Genome sequencing of the rare red list fungi Phlebia centrifuga.</title>
        <authorList>
            <person name="Buettner E."/>
            <person name="Kellner H."/>
        </authorList>
    </citation>
    <scope>NUCLEOTIDE SEQUENCE [LARGE SCALE GENOMIC DNA]</scope>
    <source>
        <strain evidence="5 6">DSM 108282</strain>
    </source>
</reference>
<evidence type="ECO:0000313" key="5">
    <source>
        <dbReference type="EMBL" id="THH02826.1"/>
    </source>
</evidence>
<evidence type="ECO:0000256" key="3">
    <source>
        <dbReference type="ARBA" id="ARBA00022980"/>
    </source>
</evidence>
<dbReference type="InterPro" id="IPR002737">
    <property type="entry name" value="MEMO1_fam"/>
</dbReference>
<sequence>MVKIPIIKKRTKPFKRHQSDRYKGVKEAWRKPKGIDNRVRRRFKGQLPMPKIGYGSNKKTRHLLPNGLKKFLVNNVREVDLLLMHNKTFAAEIAHNVSSRNRITILERAKVLGVKRESHPMVSLSPSRDFAASDIFVHALKEFIMSARHATHANSWYTGDGQKLDSELTTNLTAVQASHEFKPPIKGCKAIIAPHAGYSYSGPTAAWAYKSIDVTGIKRVFILGPSHHVYLDGCALSKCTKYKTPIGDLPLDQETIAQLKETGKFSEMDLQTDEDEHSIEMHLPYVRKIFEKNDISIVPILVGAINKEKETAIGAILAPYLAADDTLCVVSSDFCHWGTRFQYTFYYPKPPPSSEAPVRLSRSTSALHDLSKHPIHTSIDALDHEAMELLTMPPNTGHLAHHLFAEYLTRTKNTICGRHPIGVLLGALETLEAEGRVPHLQWVRYAQSSECHNINDSSVSYASAYVTF</sequence>
<dbReference type="PANTHER" id="PTHR11060:SF0">
    <property type="entry name" value="PROTEIN MEMO1"/>
    <property type="match status" value="1"/>
</dbReference>
<keyword evidence="4" id="KW-0687">Ribonucleoprotein</keyword>